<evidence type="ECO:0000313" key="3">
    <source>
        <dbReference type="Proteomes" id="UP000789405"/>
    </source>
</evidence>
<feature type="non-terminal residue" evidence="2">
    <location>
        <position position="163"/>
    </location>
</feature>
<sequence length="163" mass="18792">EKEKEGLVESKSTEAKRKREDLGLLGDEERKPKVNRAFGQRISRNIVKLAKHNSQSIKKNHEKENWLPKSQKKTKPTGNPDPIATTQFTTCYMVKDNILSTLEKVDALVEEEIINQAFEDTQAIKKIREVASQLRGRRRITFYTDSLLLNLVEEPEKRKMSLG</sequence>
<comment type="caution">
    <text evidence="2">The sequence shown here is derived from an EMBL/GenBank/DDBJ whole genome shotgun (WGS) entry which is preliminary data.</text>
</comment>
<evidence type="ECO:0000256" key="1">
    <source>
        <dbReference type="SAM" id="MobiDB-lite"/>
    </source>
</evidence>
<dbReference type="EMBL" id="CAJVPY010011819">
    <property type="protein sequence ID" value="CAG8729943.1"/>
    <property type="molecule type" value="Genomic_DNA"/>
</dbReference>
<reference evidence="2" key="1">
    <citation type="submission" date="2021-06" db="EMBL/GenBank/DDBJ databases">
        <authorList>
            <person name="Kallberg Y."/>
            <person name="Tangrot J."/>
            <person name="Rosling A."/>
        </authorList>
    </citation>
    <scope>NUCLEOTIDE SEQUENCE</scope>
    <source>
        <strain evidence="2">MA453B</strain>
    </source>
</reference>
<keyword evidence="3" id="KW-1185">Reference proteome</keyword>
<dbReference type="AlphaFoldDB" id="A0A9N9ICJ8"/>
<name>A0A9N9ICJ8_9GLOM</name>
<accession>A0A9N9ICJ8</accession>
<evidence type="ECO:0000313" key="2">
    <source>
        <dbReference type="EMBL" id="CAG8729943.1"/>
    </source>
</evidence>
<feature type="region of interest" description="Disordered" evidence="1">
    <location>
        <begin position="1"/>
        <end position="29"/>
    </location>
</feature>
<protein>
    <submittedName>
        <fullName evidence="2">15695_t:CDS:1</fullName>
    </submittedName>
</protein>
<organism evidence="2 3">
    <name type="scientific">Dentiscutata erythropus</name>
    <dbReference type="NCBI Taxonomy" id="1348616"/>
    <lineage>
        <taxon>Eukaryota</taxon>
        <taxon>Fungi</taxon>
        <taxon>Fungi incertae sedis</taxon>
        <taxon>Mucoromycota</taxon>
        <taxon>Glomeromycotina</taxon>
        <taxon>Glomeromycetes</taxon>
        <taxon>Diversisporales</taxon>
        <taxon>Gigasporaceae</taxon>
        <taxon>Dentiscutata</taxon>
    </lineage>
</organism>
<feature type="region of interest" description="Disordered" evidence="1">
    <location>
        <begin position="52"/>
        <end position="82"/>
    </location>
</feature>
<proteinExistence type="predicted"/>
<gene>
    <name evidence="2" type="ORF">DERYTH_LOCUS15033</name>
</gene>
<dbReference type="Proteomes" id="UP000789405">
    <property type="component" value="Unassembled WGS sequence"/>
</dbReference>